<sequence length="55" mass="6460">SLNRTEQILFLLRIQNNGNTSNRSNELVETSNWLRANFTIDSQVAIPKEEVYQMY</sequence>
<organism evidence="1 2">
    <name type="scientific">Allacma fusca</name>
    <dbReference type="NCBI Taxonomy" id="39272"/>
    <lineage>
        <taxon>Eukaryota</taxon>
        <taxon>Metazoa</taxon>
        <taxon>Ecdysozoa</taxon>
        <taxon>Arthropoda</taxon>
        <taxon>Hexapoda</taxon>
        <taxon>Collembola</taxon>
        <taxon>Symphypleona</taxon>
        <taxon>Sminthuridae</taxon>
        <taxon>Allacma</taxon>
    </lineage>
</organism>
<dbReference type="Proteomes" id="UP000708208">
    <property type="component" value="Unassembled WGS sequence"/>
</dbReference>
<dbReference type="EMBL" id="CAJVCH010551292">
    <property type="protein sequence ID" value="CAG7829389.1"/>
    <property type="molecule type" value="Genomic_DNA"/>
</dbReference>
<evidence type="ECO:0000313" key="2">
    <source>
        <dbReference type="Proteomes" id="UP000708208"/>
    </source>
</evidence>
<proteinExistence type="predicted"/>
<protein>
    <submittedName>
        <fullName evidence="1">Uncharacterized protein</fullName>
    </submittedName>
</protein>
<gene>
    <name evidence="1" type="ORF">AFUS01_LOCUS39254</name>
</gene>
<keyword evidence="2" id="KW-1185">Reference proteome</keyword>
<reference evidence="1" key="1">
    <citation type="submission" date="2021-06" db="EMBL/GenBank/DDBJ databases">
        <authorList>
            <person name="Hodson N. C."/>
            <person name="Mongue J. A."/>
            <person name="Jaron S. K."/>
        </authorList>
    </citation>
    <scope>NUCLEOTIDE SEQUENCE</scope>
</reference>
<dbReference type="AlphaFoldDB" id="A0A8J2LAQ6"/>
<evidence type="ECO:0000313" key="1">
    <source>
        <dbReference type="EMBL" id="CAG7829389.1"/>
    </source>
</evidence>
<feature type="non-terminal residue" evidence="1">
    <location>
        <position position="1"/>
    </location>
</feature>
<name>A0A8J2LAQ6_9HEXA</name>
<accession>A0A8J2LAQ6</accession>
<comment type="caution">
    <text evidence="1">The sequence shown here is derived from an EMBL/GenBank/DDBJ whole genome shotgun (WGS) entry which is preliminary data.</text>
</comment>
<feature type="non-terminal residue" evidence="1">
    <location>
        <position position="55"/>
    </location>
</feature>